<protein>
    <submittedName>
        <fullName evidence="2">Protein ALP1-like isoform X1</fullName>
    </submittedName>
</protein>
<feature type="compositionally biased region" description="Acidic residues" evidence="1">
    <location>
        <begin position="296"/>
        <end position="305"/>
    </location>
</feature>
<evidence type="ECO:0000256" key="1">
    <source>
        <dbReference type="SAM" id="MobiDB-lite"/>
    </source>
</evidence>
<dbReference type="InterPro" id="IPR006912">
    <property type="entry name" value="Harbinger_derived_prot"/>
</dbReference>
<sequence>MLLIFFQQRDDFAGHHGISALMKCTSVILQLAYGSVPDSLDEYMQMGATTARKCLENFCKVIMNLYGEEFLRKPTYNNIEKLYTYHNEKHGFPGMGDHGPDPFILLEATASNDSWIWHAFFGVSGMNNDVNVLRQSPLFNDLKSGRAPNVPFVANNVIPLKKSILNLAMFLRGLGSSIRMPFPLSLGLTSECTITDDAAISSGSSATTSSTSSTSLGSALFVPSMALLNKLMATCATLTQKVANLEQDKIAQALEIIKLKQRVGKLEKKRRPKHSGLKRLRKFGTSQRVESSNDSVIDDQDDASK</sequence>
<feature type="compositionally biased region" description="Basic residues" evidence="1">
    <location>
        <begin position="267"/>
        <end position="282"/>
    </location>
</feature>
<name>A0A699J3U6_TANCI</name>
<evidence type="ECO:0000313" key="2">
    <source>
        <dbReference type="EMBL" id="GFA07959.1"/>
    </source>
</evidence>
<dbReference type="PANTHER" id="PTHR47150:SF6">
    <property type="entry name" value="OS01G0872900 PROTEIN"/>
    <property type="match status" value="1"/>
</dbReference>
<organism evidence="2">
    <name type="scientific">Tanacetum cinerariifolium</name>
    <name type="common">Dalmatian daisy</name>
    <name type="synonym">Chrysanthemum cinerariifolium</name>
    <dbReference type="NCBI Taxonomy" id="118510"/>
    <lineage>
        <taxon>Eukaryota</taxon>
        <taxon>Viridiplantae</taxon>
        <taxon>Streptophyta</taxon>
        <taxon>Embryophyta</taxon>
        <taxon>Tracheophyta</taxon>
        <taxon>Spermatophyta</taxon>
        <taxon>Magnoliopsida</taxon>
        <taxon>eudicotyledons</taxon>
        <taxon>Gunneridae</taxon>
        <taxon>Pentapetalae</taxon>
        <taxon>asterids</taxon>
        <taxon>campanulids</taxon>
        <taxon>Asterales</taxon>
        <taxon>Asteraceae</taxon>
        <taxon>Asteroideae</taxon>
        <taxon>Anthemideae</taxon>
        <taxon>Anthemidinae</taxon>
        <taxon>Tanacetum</taxon>
    </lineage>
</organism>
<dbReference type="AlphaFoldDB" id="A0A699J3U6"/>
<comment type="caution">
    <text evidence="2">The sequence shown here is derived from an EMBL/GenBank/DDBJ whole genome shotgun (WGS) entry which is preliminary data.</text>
</comment>
<feature type="region of interest" description="Disordered" evidence="1">
    <location>
        <begin position="267"/>
        <end position="305"/>
    </location>
</feature>
<proteinExistence type="predicted"/>
<dbReference type="PANTHER" id="PTHR47150">
    <property type="entry name" value="OS12G0169200 PROTEIN"/>
    <property type="match status" value="1"/>
</dbReference>
<feature type="compositionally biased region" description="Polar residues" evidence="1">
    <location>
        <begin position="284"/>
        <end position="295"/>
    </location>
</feature>
<reference evidence="2" key="1">
    <citation type="journal article" date="2019" name="Sci. Rep.">
        <title>Draft genome of Tanacetum cinerariifolium, the natural source of mosquito coil.</title>
        <authorList>
            <person name="Yamashiro T."/>
            <person name="Shiraishi A."/>
            <person name="Satake H."/>
            <person name="Nakayama K."/>
        </authorList>
    </citation>
    <scope>NUCLEOTIDE SEQUENCE</scope>
</reference>
<dbReference type="EMBL" id="BKCJ010365775">
    <property type="protein sequence ID" value="GFA07959.1"/>
    <property type="molecule type" value="Genomic_DNA"/>
</dbReference>
<dbReference type="Pfam" id="PF04827">
    <property type="entry name" value="Plant_tran"/>
    <property type="match status" value="1"/>
</dbReference>
<gene>
    <name evidence="2" type="ORF">Tci_579931</name>
</gene>
<accession>A0A699J3U6</accession>